<evidence type="ECO:0000256" key="1">
    <source>
        <dbReference type="SAM" id="MobiDB-lite"/>
    </source>
</evidence>
<comment type="caution">
    <text evidence="2">The sequence shown here is derived from an EMBL/GenBank/DDBJ whole genome shotgun (WGS) entry which is preliminary data.</text>
</comment>
<dbReference type="Proteomes" id="UP001218218">
    <property type="component" value="Unassembled WGS sequence"/>
</dbReference>
<evidence type="ECO:0000313" key="3">
    <source>
        <dbReference type="Proteomes" id="UP001218218"/>
    </source>
</evidence>
<feature type="compositionally biased region" description="Acidic residues" evidence="1">
    <location>
        <begin position="130"/>
        <end position="143"/>
    </location>
</feature>
<name>A0AAD7EEQ8_9AGAR</name>
<feature type="region of interest" description="Disordered" evidence="1">
    <location>
        <begin position="101"/>
        <end position="151"/>
    </location>
</feature>
<reference evidence="2" key="1">
    <citation type="submission" date="2023-03" db="EMBL/GenBank/DDBJ databases">
        <title>Massive genome expansion in bonnet fungi (Mycena s.s.) driven by repeated elements and novel gene families across ecological guilds.</title>
        <authorList>
            <consortium name="Lawrence Berkeley National Laboratory"/>
            <person name="Harder C.B."/>
            <person name="Miyauchi S."/>
            <person name="Viragh M."/>
            <person name="Kuo A."/>
            <person name="Thoen E."/>
            <person name="Andreopoulos B."/>
            <person name="Lu D."/>
            <person name="Skrede I."/>
            <person name="Drula E."/>
            <person name="Henrissat B."/>
            <person name="Morin E."/>
            <person name="Kohler A."/>
            <person name="Barry K."/>
            <person name="LaButti K."/>
            <person name="Morin E."/>
            <person name="Salamov A."/>
            <person name="Lipzen A."/>
            <person name="Mereny Z."/>
            <person name="Hegedus B."/>
            <person name="Baldrian P."/>
            <person name="Stursova M."/>
            <person name="Weitz H."/>
            <person name="Taylor A."/>
            <person name="Grigoriev I.V."/>
            <person name="Nagy L.G."/>
            <person name="Martin F."/>
            <person name="Kauserud H."/>
        </authorList>
    </citation>
    <scope>NUCLEOTIDE SEQUENCE</scope>
    <source>
        <strain evidence="2">CBHHK002</strain>
    </source>
</reference>
<evidence type="ECO:0000313" key="2">
    <source>
        <dbReference type="EMBL" id="KAJ7318474.1"/>
    </source>
</evidence>
<sequence length="151" mass="16261">MSANPAHYNAADHLRFEQYAGALRNAGAGLGPCPGLPPDGYRQSFCLGNKYAPLPEHYPQLFFAGQNHASAQRTGLGEVSMSESAFGNMLSVIQVAHSNAHAQNPGPAYYNRGSTDVEMEAENNVVTPDDVPEEGEYEEEEDNGFNADQAN</sequence>
<keyword evidence="3" id="KW-1185">Reference proteome</keyword>
<gene>
    <name evidence="2" type="ORF">DFH08DRAFT_971228</name>
</gene>
<accession>A0AAD7EEQ8</accession>
<protein>
    <submittedName>
        <fullName evidence="2">Uncharacterized protein</fullName>
    </submittedName>
</protein>
<dbReference type="EMBL" id="JARIHO010000057">
    <property type="protein sequence ID" value="KAJ7318474.1"/>
    <property type="molecule type" value="Genomic_DNA"/>
</dbReference>
<organism evidence="2 3">
    <name type="scientific">Mycena albidolilacea</name>
    <dbReference type="NCBI Taxonomy" id="1033008"/>
    <lineage>
        <taxon>Eukaryota</taxon>
        <taxon>Fungi</taxon>
        <taxon>Dikarya</taxon>
        <taxon>Basidiomycota</taxon>
        <taxon>Agaricomycotina</taxon>
        <taxon>Agaricomycetes</taxon>
        <taxon>Agaricomycetidae</taxon>
        <taxon>Agaricales</taxon>
        <taxon>Marasmiineae</taxon>
        <taxon>Mycenaceae</taxon>
        <taxon>Mycena</taxon>
    </lineage>
</organism>
<proteinExistence type="predicted"/>
<dbReference type="AlphaFoldDB" id="A0AAD7EEQ8"/>